<evidence type="ECO:0000256" key="1">
    <source>
        <dbReference type="ARBA" id="ARBA00004613"/>
    </source>
</evidence>
<dbReference type="Pfam" id="PF24300">
    <property type="entry name" value="KWL1"/>
    <property type="match status" value="1"/>
</dbReference>
<evidence type="ECO:0000256" key="5">
    <source>
        <dbReference type="SAM" id="SignalP"/>
    </source>
</evidence>
<feature type="chain" id="PRO_5029541608" evidence="5">
    <location>
        <begin position="25"/>
        <end position="170"/>
    </location>
</feature>
<evidence type="ECO:0000313" key="6">
    <source>
        <dbReference type="EMBL" id="KAF6175167.1"/>
    </source>
</evidence>
<evidence type="ECO:0000256" key="4">
    <source>
        <dbReference type="ARBA" id="ARBA00022729"/>
    </source>
</evidence>
<comment type="subcellular location">
    <subcellularLocation>
        <location evidence="1">Secreted</location>
    </subcellularLocation>
</comment>
<keyword evidence="7" id="KW-1185">Reference proteome</keyword>
<dbReference type="AlphaFoldDB" id="A0A7J7P6U8"/>
<accession>A0A7J7P6U8</accession>
<dbReference type="PANTHER" id="PTHR33191">
    <property type="entry name" value="RIPENING-RELATED PROTEIN 2-RELATED"/>
    <property type="match status" value="1"/>
</dbReference>
<keyword evidence="4 5" id="KW-0732">Signal</keyword>
<dbReference type="SUPFAM" id="SSF50685">
    <property type="entry name" value="Barwin-like endoglucanases"/>
    <property type="match status" value="1"/>
</dbReference>
<dbReference type="PANTHER" id="PTHR33191:SF58">
    <property type="entry name" value="RIPENING-RELATED PROTEIN 1"/>
    <property type="match status" value="1"/>
</dbReference>
<keyword evidence="3" id="KW-0964">Secreted</keyword>
<evidence type="ECO:0000313" key="7">
    <source>
        <dbReference type="Proteomes" id="UP000541444"/>
    </source>
</evidence>
<protein>
    <submittedName>
        <fullName evidence="6">Uncharacterized protein</fullName>
    </submittedName>
</protein>
<organism evidence="6 7">
    <name type="scientific">Kingdonia uniflora</name>
    <dbReference type="NCBI Taxonomy" id="39325"/>
    <lineage>
        <taxon>Eukaryota</taxon>
        <taxon>Viridiplantae</taxon>
        <taxon>Streptophyta</taxon>
        <taxon>Embryophyta</taxon>
        <taxon>Tracheophyta</taxon>
        <taxon>Spermatophyta</taxon>
        <taxon>Magnoliopsida</taxon>
        <taxon>Ranunculales</taxon>
        <taxon>Circaeasteraceae</taxon>
        <taxon>Kingdonia</taxon>
    </lineage>
</organism>
<dbReference type="EMBL" id="JACGCM010000215">
    <property type="protein sequence ID" value="KAF6175167.1"/>
    <property type="molecule type" value="Genomic_DNA"/>
</dbReference>
<dbReference type="OrthoDB" id="406505at2759"/>
<reference evidence="6 7" key="1">
    <citation type="journal article" date="2020" name="IScience">
        <title>Genome Sequencing of the Endangered Kingdonia uniflora (Circaeasteraceae, Ranunculales) Reveals Potential Mechanisms of Evolutionary Specialization.</title>
        <authorList>
            <person name="Sun Y."/>
            <person name="Deng T."/>
            <person name="Zhang A."/>
            <person name="Moore M.J."/>
            <person name="Landis J.B."/>
            <person name="Lin N."/>
            <person name="Zhang H."/>
            <person name="Zhang X."/>
            <person name="Huang J."/>
            <person name="Zhang X."/>
            <person name="Sun H."/>
            <person name="Wang H."/>
        </authorList>
    </citation>
    <scope>NUCLEOTIDE SEQUENCE [LARGE SCALE GENOMIC DNA]</scope>
    <source>
        <strain evidence="6">TB1705</strain>
        <tissue evidence="6">Leaf</tissue>
    </source>
</reference>
<evidence type="ECO:0000256" key="2">
    <source>
        <dbReference type="ARBA" id="ARBA00005592"/>
    </source>
</evidence>
<comment type="caution">
    <text evidence="6">The sequence shown here is derived from an EMBL/GenBank/DDBJ whole genome shotgun (WGS) entry which is preliminary data.</text>
</comment>
<dbReference type="GO" id="GO:0005576">
    <property type="term" value="C:extracellular region"/>
    <property type="evidence" value="ECO:0007669"/>
    <property type="project" value="UniProtKB-SubCell"/>
</dbReference>
<feature type="signal peptide" evidence="5">
    <location>
        <begin position="1"/>
        <end position="24"/>
    </location>
</feature>
<dbReference type="CDD" id="cd22270">
    <property type="entry name" value="DPBB_kiwellin-like"/>
    <property type="match status" value="1"/>
</dbReference>
<comment type="similarity">
    <text evidence="2">Belongs to the kiwellin family.</text>
</comment>
<evidence type="ECO:0000256" key="3">
    <source>
        <dbReference type="ARBA" id="ARBA00022525"/>
    </source>
</evidence>
<dbReference type="Proteomes" id="UP000541444">
    <property type="component" value="Unassembled WGS sequence"/>
</dbReference>
<dbReference type="Gene3D" id="2.40.40.10">
    <property type="entry name" value="RlpA-like domain"/>
    <property type="match status" value="1"/>
</dbReference>
<proteinExistence type="inferred from homology"/>
<dbReference type="InterPro" id="IPR039271">
    <property type="entry name" value="Kiwellin-like"/>
</dbReference>
<dbReference type="InterPro" id="IPR036908">
    <property type="entry name" value="RlpA-like_sf"/>
</dbReference>
<gene>
    <name evidence="6" type="ORF">GIB67_022848</name>
</gene>
<sequence>MKMMSYLSAMPMLLLVTNKLEVETQLCQPSRTVIGMSPPRQTKAILTLNNFEGGDGGGPSACDGQYHPNSIPVVALSSSWFKNNQKCYRKIKIWGNRGHAEATVVDECDSRRGCDNELAYQPPCANNIVDGSSAVWRALGVPKNQRGYVHGDYLGRCLKHPSRQVPEGRP</sequence>
<name>A0A7J7P6U8_9MAGN</name>